<dbReference type="GO" id="GO:0016874">
    <property type="term" value="F:ligase activity"/>
    <property type="evidence" value="ECO:0007669"/>
    <property type="project" value="UniProtKB-KW"/>
</dbReference>
<dbReference type="PROSITE" id="PS50886">
    <property type="entry name" value="TRBD"/>
    <property type="match status" value="1"/>
</dbReference>
<dbReference type="InterPro" id="IPR045060">
    <property type="entry name" value="Phe-tRNA-ligase_IIc_bsu"/>
</dbReference>
<feature type="binding site" evidence="15">
    <location>
        <position position="474"/>
    </location>
    <ligand>
        <name>Mg(2+)</name>
        <dbReference type="ChEBI" id="CHEBI:18420"/>
        <note>shared with alpha subunit</note>
    </ligand>
</feature>
<dbReference type="SUPFAM" id="SSF55681">
    <property type="entry name" value="Class II aaRS and biotin synthetases"/>
    <property type="match status" value="1"/>
</dbReference>
<name>A0ABP8N6S7_9BACT</name>
<feature type="binding site" evidence="15">
    <location>
        <position position="484"/>
    </location>
    <ligand>
        <name>Mg(2+)</name>
        <dbReference type="ChEBI" id="CHEBI:18420"/>
        <note>shared with alpha subunit</note>
    </ligand>
</feature>
<dbReference type="Gene3D" id="3.30.70.380">
    <property type="entry name" value="Ferrodoxin-fold anticodon-binding domain"/>
    <property type="match status" value="1"/>
</dbReference>
<comment type="caution">
    <text evidence="20">The sequence shown here is derived from an EMBL/GenBank/DDBJ whole genome shotgun (WGS) entry which is preliminary data.</text>
</comment>
<evidence type="ECO:0000256" key="11">
    <source>
        <dbReference type="ARBA" id="ARBA00022884"/>
    </source>
</evidence>
<feature type="binding site" evidence="15">
    <location>
        <position position="480"/>
    </location>
    <ligand>
        <name>Mg(2+)</name>
        <dbReference type="ChEBI" id="CHEBI:18420"/>
        <note>shared with alpha subunit</note>
    </ligand>
</feature>
<gene>
    <name evidence="15 20" type="primary">pheT</name>
    <name evidence="20" type="ORF">GCM10023093_03130</name>
</gene>
<dbReference type="InterPro" id="IPR009061">
    <property type="entry name" value="DNA-bd_dom_put_sf"/>
</dbReference>
<evidence type="ECO:0000256" key="8">
    <source>
        <dbReference type="ARBA" id="ARBA00022741"/>
    </source>
</evidence>
<dbReference type="SMART" id="SM00873">
    <property type="entry name" value="B3_4"/>
    <property type="match status" value="1"/>
</dbReference>
<keyword evidence="6 15" id="KW-0436">Ligase</keyword>
<sequence length="804" mass="88312">MIISYQWLLEYLPEPLPVNELSQILTSIGLEVEAVEPVETIKGGLEGLVTGEVLTCAKHPNADKLSVTTVSVGGAEPLHIVCGAPNVAAGQKVIVATVGTTVYPTEGDPITIKKAKIRGEESAGMICAEDEIGLGNSHAGIMILPADTQVGIPASQYFNLPATDHAIHIGLTPNRSDANSHIGVARDVCAYLSHHRKSEHRAVMPVSFFDIDDKSGTDGWPAINVSIEAVEACPRYAGMGISGVKVGDSPEWLQRRLAAIGVRSINNIVDITNYVLHEYGQPLHAFDADRLNGGKIVVRHLPEGTVFTGLDDKQRKLRADDLMICDGNGPVAIGGVFGGKDSGITEGTANVFLESAYFAPMGIRRTSMHHGLRTDAATHFEKGVDINNVLPALHRAAAMIAEIAGGRVLPHMTDVYPTPLKTTEVSITYEHIRRLSGKDYGHEAIRNILLALGFGIQGETAEMLKLSVPSNKTDVTQPADIVEEILRIDGLDNIEIPQRLNISLTKALPTDRHMRERVAALLCGMGMQEIVTNSIVNSKYYPGNETLVRMINSLSADLDCMRPSLLEGALEVAAYNCNRRSTDLALFEFGNVYKHIDGKYVEESRLSLLVTGNARGQHWQYKAQPADIYYLKGLLNNMLAANGITGIATSYDGDTIVWKWKNRELCRMMQVPKDKRTAFDVKQDVYYAEIYWEVWYSATGSVKTRYSEVPKFPAVQRDLAIVLDTQVSYQQVQEVTAQLKLAELRTYGLFDVFESEKLGAGKKSYALNYTFQLQDRTLTDAETEQLMKKLADAYKNKLNALIRD</sequence>
<feature type="binding site" evidence="15">
    <location>
        <position position="483"/>
    </location>
    <ligand>
        <name>Mg(2+)</name>
        <dbReference type="ChEBI" id="CHEBI:18420"/>
        <note>shared with alpha subunit</note>
    </ligand>
</feature>
<evidence type="ECO:0000259" key="19">
    <source>
        <dbReference type="PROSITE" id="PS51483"/>
    </source>
</evidence>
<feature type="domain" description="B5" evidence="19">
    <location>
        <begin position="420"/>
        <end position="496"/>
    </location>
</feature>
<dbReference type="SUPFAM" id="SSF56037">
    <property type="entry name" value="PheT/TilS domain"/>
    <property type="match status" value="1"/>
</dbReference>
<dbReference type="Gene3D" id="3.30.930.10">
    <property type="entry name" value="Bira Bifunctional Protein, Domain 2"/>
    <property type="match status" value="1"/>
</dbReference>
<comment type="similarity">
    <text evidence="2 15">Belongs to the phenylalanyl-tRNA synthetase beta subunit family. Type 1 subfamily.</text>
</comment>
<dbReference type="SUPFAM" id="SSF46955">
    <property type="entry name" value="Putative DNA-binding domain"/>
    <property type="match status" value="1"/>
</dbReference>
<evidence type="ECO:0000256" key="9">
    <source>
        <dbReference type="ARBA" id="ARBA00022840"/>
    </source>
</evidence>
<dbReference type="InterPro" id="IPR005147">
    <property type="entry name" value="tRNA_synthase_B5-dom"/>
</dbReference>
<evidence type="ECO:0000256" key="16">
    <source>
        <dbReference type="PROSITE-ProRule" id="PRU00209"/>
    </source>
</evidence>
<evidence type="ECO:0000313" key="21">
    <source>
        <dbReference type="Proteomes" id="UP001500067"/>
    </source>
</evidence>
<evidence type="ECO:0000256" key="3">
    <source>
        <dbReference type="ARBA" id="ARBA00011209"/>
    </source>
</evidence>
<dbReference type="HAMAP" id="MF_00283">
    <property type="entry name" value="Phe_tRNA_synth_beta1"/>
    <property type="match status" value="1"/>
</dbReference>
<dbReference type="PANTHER" id="PTHR10947">
    <property type="entry name" value="PHENYLALANYL-TRNA SYNTHETASE BETA CHAIN AND LEUCINE-RICH REPEAT-CONTAINING PROTEIN 47"/>
    <property type="match status" value="1"/>
</dbReference>
<dbReference type="EMBL" id="BAABFA010000004">
    <property type="protein sequence ID" value="GAA4460460.1"/>
    <property type="molecule type" value="Genomic_DNA"/>
</dbReference>
<keyword evidence="21" id="KW-1185">Reference proteome</keyword>
<dbReference type="InterPro" id="IPR002547">
    <property type="entry name" value="tRNA-bd_dom"/>
</dbReference>
<evidence type="ECO:0000259" key="18">
    <source>
        <dbReference type="PROSITE" id="PS51447"/>
    </source>
</evidence>
<dbReference type="InterPro" id="IPR004532">
    <property type="entry name" value="Phe-tRNA-ligase_IIc_bsu_bact"/>
</dbReference>
<organism evidence="20 21">
    <name type="scientific">Nemorincola caseinilytica</name>
    <dbReference type="NCBI Taxonomy" id="2054315"/>
    <lineage>
        <taxon>Bacteria</taxon>
        <taxon>Pseudomonadati</taxon>
        <taxon>Bacteroidota</taxon>
        <taxon>Chitinophagia</taxon>
        <taxon>Chitinophagales</taxon>
        <taxon>Chitinophagaceae</taxon>
        <taxon>Nemorincola</taxon>
    </lineage>
</organism>
<dbReference type="Pfam" id="PF03147">
    <property type="entry name" value="FDX-ACB"/>
    <property type="match status" value="1"/>
</dbReference>
<dbReference type="InterPro" id="IPR012340">
    <property type="entry name" value="NA-bd_OB-fold"/>
</dbReference>
<evidence type="ECO:0000256" key="14">
    <source>
        <dbReference type="ARBA" id="ARBA00049255"/>
    </source>
</evidence>
<dbReference type="Proteomes" id="UP001500067">
    <property type="component" value="Unassembled WGS sequence"/>
</dbReference>
<evidence type="ECO:0000256" key="7">
    <source>
        <dbReference type="ARBA" id="ARBA00022723"/>
    </source>
</evidence>
<keyword evidence="8 15" id="KW-0547">Nucleotide-binding</keyword>
<evidence type="ECO:0000256" key="2">
    <source>
        <dbReference type="ARBA" id="ARBA00008653"/>
    </source>
</evidence>
<evidence type="ECO:0000313" key="20">
    <source>
        <dbReference type="EMBL" id="GAA4460460.1"/>
    </source>
</evidence>
<evidence type="ECO:0000256" key="13">
    <source>
        <dbReference type="ARBA" id="ARBA00023146"/>
    </source>
</evidence>
<comment type="cofactor">
    <cofactor evidence="15">
        <name>Mg(2+)</name>
        <dbReference type="ChEBI" id="CHEBI:18420"/>
    </cofactor>
    <text evidence="15">Binds 2 magnesium ions per tetramer.</text>
</comment>
<evidence type="ECO:0000256" key="1">
    <source>
        <dbReference type="ARBA" id="ARBA00004496"/>
    </source>
</evidence>
<dbReference type="SMART" id="SM00896">
    <property type="entry name" value="FDX-ACB"/>
    <property type="match status" value="1"/>
</dbReference>
<dbReference type="PANTHER" id="PTHR10947:SF0">
    <property type="entry name" value="PHENYLALANINE--TRNA LIGASE BETA SUBUNIT"/>
    <property type="match status" value="1"/>
</dbReference>
<comment type="subunit">
    <text evidence="3 15">Tetramer of two alpha and two beta subunits.</text>
</comment>
<dbReference type="EC" id="6.1.1.20" evidence="15"/>
<dbReference type="Gene3D" id="2.40.50.140">
    <property type="entry name" value="Nucleic acid-binding proteins"/>
    <property type="match status" value="1"/>
</dbReference>
<dbReference type="PROSITE" id="PS51447">
    <property type="entry name" value="FDX_ACB"/>
    <property type="match status" value="1"/>
</dbReference>
<protein>
    <recommendedName>
        <fullName evidence="15">Phenylalanine--tRNA ligase beta subunit</fullName>
        <ecNumber evidence="15">6.1.1.20</ecNumber>
    </recommendedName>
    <alternativeName>
        <fullName evidence="15">Phenylalanyl-tRNA synthetase beta subunit</fullName>
        <shortName evidence="15">PheRS</shortName>
    </alternativeName>
</protein>
<keyword evidence="13 15" id="KW-0030">Aminoacyl-tRNA synthetase</keyword>
<dbReference type="NCBIfam" id="TIGR00472">
    <property type="entry name" value="pheT_bact"/>
    <property type="match status" value="1"/>
</dbReference>
<dbReference type="InterPro" id="IPR041616">
    <property type="entry name" value="PheRS_beta_core"/>
</dbReference>
<evidence type="ECO:0000256" key="5">
    <source>
        <dbReference type="ARBA" id="ARBA00022555"/>
    </source>
</evidence>
<dbReference type="Pfam" id="PF03484">
    <property type="entry name" value="B5"/>
    <property type="match status" value="1"/>
</dbReference>
<dbReference type="PROSITE" id="PS51483">
    <property type="entry name" value="B5"/>
    <property type="match status" value="1"/>
</dbReference>
<reference evidence="21" key="1">
    <citation type="journal article" date="2019" name="Int. J. Syst. Evol. Microbiol.">
        <title>The Global Catalogue of Microorganisms (GCM) 10K type strain sequencing project: providing services to taxonomists for standard genome sequencing and annotation.</title>
        <authorList>
            <consortium name="The Broad Institute Genomics Platform"/>
            <consortium name="The Broad Institute Genome Sequencing Center for Infectious Disease"/>
            <person name="Wu L."/>
            <person name="Ma J."/>
        </authorList>
    </citation>
    <scope>NUCLEOTIDE SEQUENCE [LARGE SCALE GENOMIC DNA]</scope>
    <source>
        <strain evidence="21">JCM 32105</strain>
    </source>
</reference>
<keyword evidence="11 16" id="KW-0694">RNA-binding</keyword>
<keyword evidence="12 15" id="KW-0648">Protein biosynthesis</keyword>
<dbReference type="InterPro" id="IPR045864">
    <property type="entry name" value="aa-tRNA-synth_II/BPL/LPL"/>
</dbReference>
<dbReference type="Gene3D" id="3.50.40.10">
    <property type="entry name" value="Phenylalanyl-trna Synthetase, Chain B, domain 3"/>
    <property type="match status" value="1"/>
</dbReference>
<dbReference type="SUPFAM" id="SSF54991">
    <property type="entry name" value="Anticodon-binding domain of PheRS"/>
    <property type="match status" value="1"/>
</dbReference>
<feature type="domain" description="FDX-ACB" evidence="18">
    <location>
        <begin position="710"/>
        <end position="803"/>
    </location>
</feature>
<dbReference type="CDD" id="cd00769">
    <property type="entry name" value="PheRS_beta_core"/>
    <property type="match status" value="1"/>
</dbReference>
<dbReference type="RefSeq" id="WP_345077501.1">
    <property type="nucleotide sequence ID" value="NZ_BAABFA010000004.1"/>
</dbReference>
<dbReference type="Gene3D" id="3.30.56.10">
    <property type="match status" value="2"/>
</dbReference>
<dbReference type="Pfam" id="PF01588">
    <property type="entry name" value="tRNA_bind"/>
    <property type="match status" value="1"/>
</dbReference>
<evidence type="ECO:0000256" key="15">
    <source>
        <dbReference type="HAMAP-Rule" id="MF_00283"/>
    </source>
</evidence>
<accession>A0ABP8N6S7</accession>
<dbReference type="InterPro" id="IPR005121">
    <property type="entry name" value="Fdx_antiC-bd"/>
</dbReference>
<dbReference type="InterPro" id="IPR033714">
    <property type="entry name" value="tRNA_bind_bactPheRS"/>
</dbReference>
<keyword evidence="9 15" id="KW-0067">ATP-binding</keyword>
<evidence type="ECO:0000256" key="4">
    <source>
        <dbReference type="ARBA" id="ARBA00022490"/>
    </source>
</evidence>
<dbReference type="NCBIfam" id="NF045760">
    <property type="entry name" value="YtpR"/>
    <property type="match status" value="1"/>
</dbReference>
<keyword evidence="10 15" id="KW-0460">Magnesium</keyword>
<comment type="catalytic activity">
    <reaction evidence="14 15">
        <text>tRNA(Phe) + L-phenylalanine + ATP = L-phenylalanyl-tRNA(Phe) + AMP + diphosphate + H(+)</text>
        <dbReference type="Rhea" id="RHEA:19413"/>
        <dbReference type="Rhea" id="RHEA-COMP:9668"/>
        <dbReference type="Rhea" id="RHEA-COMP:9699"/>
        <dbReference type="ChEBI" id="CHEBI:15378"/>
        <dbReference type="ChEBI" id="CHEBI:30616"/>
        <dbReference type="ChEBI" id="CHEBI:33019"/>
        <dbReference type="ChEBI" id="CHEBI:58095"/>
        <dbReference type="ChEBI" id="CHEBI:78442"/>
        <dbReference type="ChEBI" id="CHEBI:78531"/>
        <dbReference type="ChEBI" id="CHEBI:456215"/>
        <dbReference type="EC" id="6.1.1.20"/>
    </reaction>
</comment>
<dbReference type="InterPro" id="IPR005146">
    <property type="entry name" value="B3/B4_tRNA-bd"/>
</dbReference>
<dbReference type="SUPFAM" id="SSF50249">
    <property type="entry name" value="Nucleic acid-binding proteins"/>
    <property type="match status" value="1"/>
</dbReference>
<keyword evidence="4 15" id="KW-0963">Cytoplasm</keyword>
<dbReference type="CDD" id="cd02796">
    <property type="entry name" value="tRNA_bind_bactPheRS"/>
    <property type="match status" value="1"/>
</dbReference>
<dbReference type="InterPro" id="IPR020825">
    <property type="entry name" value="Phe-tRNA_synthase-like_B3/B4"/>
</dbReference>
<evidence type="ECO:0000256" key="6">
    <source>
        <dbReference type="ARBA" id="ARBA00022598"/>
    </source>
</evidence>
<dbReference type="Pfam" id="PF03483">
    <property type="entry name" value="B3_4"/>
    <property type="match status" value="1"/>
</dbReference>
<dbReference type="SMART" id="SM00874">
    <property type="entry name" value="B5"/>
    <property type="match status" value="1"/>
</dbReference>
<evidence type="ECO:0000256" key="12">
    <source>
        <dbReference type="ARBA" id="ARBA00022917"/>
    </source>
</evidence>
<evidence type="ECO:0000256" key="10">
    <source>
        <dbReference type="ARBA" id="ARBA00022842"/>
    </source>
</evidence>
<evidence type="ECO:0000259" key="17">
    <source>
        <dbReference type="PROSITE" id="PS50886"/>
    </source>
</evidence>
<dbReference type="Pfam" id="PF17759">
    <property type="entry name" value="tRNA_synthFbeta"/>
    <property type="match status" value="1"/>
</dbReference>
<comment type="subcellular location">
    <subcellularLocation>
        <location evidence="1 15">Cytoplasm</location>
    </subcellularLocation>
</comment>
<dbReference type="InterPro" id="IPR036690">
    <property type="entry name" value="Fdx_antiC-bd_sf"/>
</dbReference>
<keyword evidence="7 15" id="KW-0479">Metal-binding</keyword>
<feature type="domain" description="TRNA-binding" evidence="17">
    <location>
        <begin position="42"/>
        <end position="155"/>
    </location>
</feature>
<proteinExistence type="inferred from homology"/>
<keyword evidence="5 16" id="KW-0820">tRNA-binding</keyword>